<reference evidence="3" key="1">
    <citation type="submission" date="2022-03" db="EMBL/GenBank/DDBJ databases">
        <authorList>
            <person name="Legras J.-L."/>
            <person name="Devillers H."/>
            <person name="Grondin C."/>
        </authorList>
    </citation>
    <scope>NUCLEOTIDE SEQUENCE</scope>
    <source>
        <strain evidence="3">CLIB 1423</strain>
    </source>
</reference>
<feature type="region of interest" description="Disordered" evidence="2">
    <location>
        <begin position="1"/>
        <end position="131"/>
    </location>
</feature>
<comment type="caution">
    <text evidence="3">The sequence shown here is derived from an EMBL/GenBank/DDBJ whole genome shotgun (WGS) entry which is preliminary data.</text>
</comment>
<dbReference type="Proteomes" id="UP000837801">
    <property type="component" value="Unassembled WGS sequence"/>
</dbReference>
<dbReference type="EMBL" id="CAKXYY010000003">
    <property type="protein sequence ID" value="CAH2351298.1"/>
    <property type="molecule type" value="Genomic_DNA"/>
</dbReference>
<dbReference type="AlphaFoldDB" id="A0A9P0QMA3"/>
<feature type="compositionally biased region" description="Polar residues" evidence="2">
    <location>
        <begin position="101"/>
        <end position="121"/>
    </location>
</feature>
<name>A0A9P0QMA3_9ASCO</name>
<evidence type="ECO:0000313" key="4">
    <source>
        <dbReference type="Proteomes" id="UP000837801"/>
    </source>
</evidence>
<feature type="compositionally biased region" description="Polar residues" evidence="2">
    <location>
        <begin position="1"/>
        <end position="30"/>
    </location>
</feature>
<feature type="compositionally biased region" description="Polar residues" evidence="2">
    <location>
        <begin position="43"/>
        <end position="65"/>
    </location>
</feature>
<protein>
    <submittedName>
        <fullName evidence="3">Uncharacterized protein</fullName>
    </submittedName>
</protein>
<evidence type="ECO:0000313" key="3">
    <source>
        <dbReference type="EMBL" id="CAH2351298.1"/>
    </source>
</evidence>
<evidence type="ECO:0000256" key="2">
    <source>
        <dbReference type="SAM" id="MobiDB-lite"/>
    </source>
</evidence>
<keyword evidence="1" id="KW-0175">Coiled coil</keyword>
<keyword evidence="4" id="KW-1185">Reference proteome</keyword>
<organism evidence="3 4">
    <name type="scientific">[Candida] railenensis</name>
    <dbReference type="NCBI Taxonomy" id="45579"/>
    <lineage>
        <taxon>Eukaryota</taxon>
        <taxon>Fungi</taxon>
        <taxon>Dikarya</taxon>
        <taxon>Ascomycota</taxon>
        <taxon>Saccharomycotina</taxon>
        <taxon>Pichiomycetes</taxon>
        <taxon>Debaryomycetaceae</taxon>
        <taxon>Kurtzmaniella</taxon>
    </lineage>
</organism>
<gene>
    <name evidence="3" type="ORF">CLIB1423_03S03114</name>
</gene>
<dbReference type="OrthoDB" id="4022168at2759"/>
<feature type="coiled-coil region" evidence="1">
    <location>
        <begin position="233"/>
        <end position="265"/>
    </location>
</feature>
<evidence type="ECO:0000256" key="1">
    <source>
        <dbReference type="SAM" id="Coils"/>
    </source>
</evidence>
<accession>A0A9P0QMA3</accession>
<proteinExistence type="predicted"/>
<sequence>MSSPTRYNRSVLSPKPSNTRPSPTKANSFESPIANHRLRLVSPSKSHSQPISRKSSPPKKQQPGQLSFKIFEDPIKPSSQDSAEVREEEDFPSLDKENKSNSKSTPLSNKQNHSDQENILQPSKRGLIRSPSSLSVNRAPLAQLNVHDFPGYITSAFGNGFGSGAHRPMKLTEPWIPPNSNNEQKSLQKFHTGIPSFITPPRNSRYIRLDAVMKDFASTTLTEKYLFRSNVPMFDEEEELREESLQKQQQNEDELEIHLQRKANRIQTRKRSHSVGKNESKLKLVKKNSFTILST</sequence>